<evidence type="ECO:0000313" key="2">
    <source>
        <dbReference type="Proteomes" id="UP000736672"/>
    </source>
</evidence>
<gene>
    <name evidence="1" type="ORF">B0J15DRAFT_543840</name>
</gene>
<dbReference type="InterPro" id="IPR043129">
    <property type="entry name" value="ATPase_NBD"/>
</dbReference>
<name>A0A9P9RA43_FUSSL</name>
<dbReference type="PANTHER" id="PTHR42749">
    <property type="entry name" value="CELL SHAPE-DETERMINING PROTEIN MREB"/>
    <property type="match status" value="1"/>
</dbReference>
<reference evidence="1" key="1">
    <citation type="journal article" date="2021" name="Nat. Commun.">
        <title>Genetic determinants of endophytism in the Arabidopsis root mycobiome.</title>
        <authorList>
            <person name="Mesny F."/>
            <person name="Miyauchi S."/>
            <person name="Thiergart T."/>
            <person name="Pickel B."/>
            <person name="Atanasova L."/>
            <person name="Karlsson M."/>
            <person name="Huettel B."/>
            <person name="Barry K.W."/>
            <person name="Haridas S."/>
            <person name="Chen C."/>
            <person name="Bauer D."/>
            <person name="Andreopoulos W."/>
            <person name="Pangilinan J."/>
            <person name="LaButti K."/>
            <person name="Riley R."/>
            <person name="Lipzen A."/>
            <person name="Clum A."/>
            <person name="Drula E."/>
            <person name="Henrissat B."/>
            <person name="Kohler A."/>
            <person name="Grigoriev I.V."/>
            <person name="Martin F.M."/>
            <person name="Hacquard S."/>
        </authorList>
    </citation>
    <scope>NUCLEOTIDE SEQUENCE</scope>
    <source>
        <strain evidence="1">FSSC 5 MPI-SDFR-AT-0091</strain>
    </source>
</reference>
<dbReference type="PANTHER" id="PTHR42749:SF1">
    <property type="entry name" value="CELL SHAPE-DETERMINING PROTEIN MREB"/>
    <property type="match status" value="1"/>
</dbReference>
<protein>
    <recommendedName>
        <fullName evidence="3">Hsp70 family chaperone</fullName>
    </recommendedName>
</protein>
<dbReference type="OrthoDB" id="5087578at2759"/>
<dbReference type="CDD" id="cd10170">
    <property type="entry name" value="ASKHA_NBD_HSP70"/>
    <property type="match status" value="1"/>
</dbReference>
<accession>A0A9P9RA43</accession>
<evidence type="ECO:0000313" key="1">
    <source>
        <dbReference type="EMBL" id="KAH7270923.1"/>
    </source>
</evidence>
<proteinExistence type="predicted"/>
<dbReference type="SUPFAM" id="SSF53067">
    <property type="entry name" value="Actin-like ATPase domain"/>
    <property type="match status" value="1"/>
</dbReference>
<comment type="caution">
    <text evidence="1">The sequence shown here is derived from an EMBL/GenBank/DDBJ whole genome shotgun (WGS) entry which is preliminary data.</text>
</comment>
<organism evidence="1 2">
    <name type="scientific">Fusarium solani</name>
    <name type="common">Filamentous fungus</name>
    <dbReference type="NCBI Taxonomy" id="169388"/>
    <lineage>
        <taxon>Eukaryota</taxon>
        <taxon>Fungi</taxon>
        <taxon>Dikarya</taxon>
        <taxon>Ascomycota</taxon>
        <taxon>Pezizomycotina</taxon>
        <taxon>Sordariomycetes</taxon>
        <taxon>Hypocreomycetidae</taxon>
        <taxon>Hypocreales</taxon>
        <taxon>Nectriaceae</taxon>
        <taxon>Fusarium</taxon>
        <taxon>Fusarium solani species complex</taxon>
    </lineage>
</organism>
<sequence length="539" mass="59547">MAFNLIIGVDFGMSGTAVAYHQPRSSLGLTKDGYRRELVGWGTDIPVDNKAILIQEWFKTKFGEIDADQTQVERLFLDYLSRLHAELAKRFASEVLCGKPWAEANIAFYFSTPSIWDTAMVSRFRALVEAAGFGQAQNAIHGGGVRTVDVSLVEPQATAALHLCSQDAPVQFKNGQCVMVVDAGAGTGDFSLLKIRGNERGASLLDEKSPVHGGRIGFSYIDQELQTRIAEILEPYSGLMNCDVRTAAWIMRSSNQFQQAKHQLGTNAPQKGIPVPHLKDPESSLGDRIQDGMLTGIQQHYLLLSGGLGSSTYVQKKLRDFCAGHDELKSTHVIVSHCPRMAVSMGLVYDAMSNRTLLAEICCRTSFGLVFRMPKDNSLMSRLISKLRGFKPWGSRRSRDPLTSGVDWFIKQGDRSVNGHEATYAYKASFKTNAPRVCDVEVVASPNKSLSPSEKDHPQSRVLIHVDLDHSDPFEKFTTWRKEAYVIFAFSVKATIEPAEVKFRCVDSKGKEVSEGVSFFADGSHAIRPLLMGLGEDEE</sequence>
<keyword evidence="2" id="KW-1185">Reference proteome</keyword>
<dbReference type="Gene3D" id="3.90.640.10">
    <property type="entry name" value="Actin, Chain A, domain 4"/>
    <property type="match status" value="1"/>
</dbReference>
<dbReference type="AlphaFoldDB" id="A0A9P9RA43"/>
<dbReference type="Gene3D" id="3.30.420.40">
    <property type="match status" value="2"/>
</dbReference>
<evidence type="ECO:0008006" key="3">
    <source>
        <dbReference type="Google" id="ProtNLM"/>
    </source>
</evidence>
<dbReference type="EMBL" id="JAGTJS010000004">
    <property type="protein sequence ID" value="KAH7270923.1"/>
    <property type="molecule type" value="Genomic_DNA"/>
</dbReference>
<dbReference type="Proteomes" id="UP000736672">
    <property type="component" value="Unassembled WGS sequence"/>
</dbReference>